<accession>A0ABU6HNP0</accession>
<gene>
    <name evidence="3" type="ORF">VK792_19500</name>
</gene>
<dbReference type="RefSeq" id="WP_326299595.1">
    <property type="nucleotide sequence ID" value="NZ_JAYLLH010000076.1"/>
</dbReference>
<dbReference type="Proteomes" id="UP001348149">
    <property type="component" value="Unassembled WGS sequence"/>
</dbReference>
<evidence type="ECO:0000313" key="4">
    <source>
        <dbReference type="Proteomes" id="UP001348149"/>
    </source>
</evidence>
<feature type="signal peptide" evidence="1">
    <location>
        <begin position="1"/>
        <end position="36"/>
    </location>
</feature>
<evidence type="ECO:0000259" key="2">
    <source>
        <dbReference type="Pfam" id="PF03466"/>
    </source>
</evidence>
<keyword evidence="1" id="KW-0732">Signal</keyword>
<sequence length="113" mass="12567">MWGYADYNGFKRTRLVSPRMILVAAPALNVSMLSGAADHVLIHEANDHWWRLVYQEAKQQYPEDADALTLTRCDLPIEAARLGLGIAVADDVIAEQELRAGTLRPVQGPRLVD</sequence>
<dbReference type="InterPro" id="IPR005119">
    <property type="entry name" value="LysR_subst-bd"/>
</dbReference>
<protein>
    <recommendedName>
        <fullName evidence="2">LysR substrate-binding domain-containing protein</fullName>
    </recommendedName>
</protein>
<dbReference type="Pfam" id="PF03466">
    <property type="entry name" value="LysR_substrate"/>
    <property type="match status" value="1"/>
</dbReference>
<name>A0ABU6HNP0_9RHOB</name>
<feature type="chain" id="PRO_5045765431" description="LysR substrate-binding domain-containing protein" evidence="1">
    <location>
        <begin position="37"/>
        <end position="113"/>
    </location>
</feature>
<evidence type="ECO:0000256" key="1">
    <source>
        <dbReference type="SAM" id="SignalP"/>
    </source>
</evidence>
<dbReference type="EMBL" id="JAYLLH010000076">
    <property type="protein sequence ID" value="MEC3863470.1"/>
    <property type="molecule type" value="Genomic_DNA"/>
</dbReference>
<keyword evidence="4" id="KW-1185">Reference proteome</keyword>
<comment type="caution">
    <text evidence="3">The sequence shown here is derived from an EMBL/GenBank/DDBJ whole genome shotgun (WGS) entry which is preliminary data.</text>
</comment>
<organism evidence="3 4">
    <name type="scientific">Mesobacterium hydrothermale</name>
    <dbReference type="NCBI Taxonomy" id="3111907"/>
    <lineage>
        <taxon>Bacteria</taxon>
        <taxon>Pseudomonadati</taxon>
        <taxon>Pseudomonadota</taxon>
        <taxon>Alphaproteobacteria</taxon>
        <taxon>Rhodobacterales</taxon>
        <taxon>Roseobacteraceae</taxon>
        <taxon>Mesobacterium</taxon>
    </lineage>
</organism>
<dbReference type="SUPFAM" id="SSF53850">
    <property type="entry name" value="Periplasmic binding protein-like II"/>
    <property type="match status" value="1"/>
</dbReference>
<evidence type="ECO:0000313" key="3">
    <source>
        <dbReference type="EMBL" id="MEC3863470.1"/>
    </source>
</evidence>
<reference evidence="3 4" key="1">
    <citation type="submission" date="2024-01" db="EMBL/GenBank/DDBJ databases">
        <title>Mesobacterium rodlantinim sp. nov., isolated from shallow sea hydrothermal systems off Kueishantao Island.</title>
        <authorList>
            <person name="Su Z."/>
            <person name="Tang K."/>
        </authorList>
    </citation>
    <scope>NUCLEOTIDE SEQUENCE [LARGE SCALE GENOMIC DNA]</scope>
    <source>
        <strain evidence="3 4">TK19101</strain>
    </source>
</reference>
<dbReference type="Gene3D" id="3.40.190.10">
    <property type="entry name" value="Periplasmic binding protein-like II"/>
    <property type="match status" value="1"/>
</dbReference>
<feature type="domain" description="LysR substrate-binding" evidence="2">
    <location>
        <begin position="5"/>
        <end position="108"/>
    </location>
</feature>
<proteinExistence type="predicted"/>